<gene>
    <name evidence="7" type="primary">CCD7</name>
    <name evidence="7" type="ORF">Zm00014a_019420</name>
</gene>
<accession>A0A3L6FVG1</accession>
<sequence>MHKAGHLYFSPLHAYQRARDRDRHNTNRNMYQHTMPAMHAVVHHRAPPPGRCCRGHGRSVVVRASAATVTTSIPGSAATVPDSPSAAFWDYNLLFRSQRAESPDPVSLRVTEGAIPPDFPAGTYYLAGPGMFTDDHGSTVHPLDGHGYLRSFRFDASGAAHYSARYVETAAKREEHDAGGASWRFTHRGPFSVLQGGSRVGNVKVMKNVANTSVLRWGGRVLCLWEGGEPYELDPRTLETIGPFDILGSLCGGTDEAARDASSEAARHGRRQPWLQEAGIDVAARLLRPVLSGVYSMPAKRLLAHYKIDPKKNRLLMVACNAEDMLLPRSNFTFYEFDANFALVQKREFVLPDHLMIHDWAFTDSQYVLLGNRIRLDIPGSLLALTGTHPMIAALAVDPSRQSTPVYLLPRTPEAEAEASGRDWSVPIEAPSQMWSMHVGNAFEERNARGGINIQLHMSGCSYQWFNFHRMFGYNWLNKKLDPSFMNIAKGREWLPRLVQVSIDLDKRGTRRGCAVRRLSDQWTRPADFPAINPGFANRRSRFVYAGAASGSRRFLPYFPFDSVVKVDVSDGSARLWSVAGRKFVGEPVFVPTGSGEDDGYVLLVEYAVYDHRCHLVLLDARKIGERNAVVAKLEVPKHLTFPMGFHGFWADE</sequence>
<evidence type="ECO:0000256" key="5">
    <source>
        <dbReference type="ARBA" id="ARBA00023004"/>
    </source>
</evidence>
<dbReference type="GO" id="GO:0046872">
    <property type="term" value="F:metal ion binding"/>
    <property type="evidence" value="ECO:0007669"/>
    <property type="project" value="UniProtKB-KW"/>
</dbReference>
<reference evidence="7" key="1">
    <citation type="journal article" date="2018" name="Nat. Genet.">
        <title>Extensive intraspecific gene order and gene structural variations between Mo17 and other maize genomes.</title>
        <authorList>
            <person name="Sun S."/>
            <person name="Zhou Y."/>
            <person name="Chen J."/>
            <person name="Shi J."/>
            <person name="Zhao H."/>
            <person name="Zhao H."/>
            <person name="Song W."/>
            <person name="Zhang M."/>
            <person name="Cui Y."/>
            <person name="Dong X."/>
            <person name="Liu H."/>
            <person name="Ma X."/>
            <person name="Jiao Y."/>
            <person name="Wang B."/>
            <person name="Wei X."/>
            <person name="Stein J.C."/>
            <person name="Glaubitz J.C."/>
            <person name="Lu F."/>
            <person name="Yu G."/>
            <person name="Liang C."/>
            <person name="Fengler K."/>
            <person name="Li B."/>
            <person name="Rafalski A."/>
            <person name="Schnable P.S."/>
            <person name="Ware D.H."/>
            <person name="Buckler E.S."/>
            <person name="Lai J."/>
        </authorList>
    </citation>
    <scope>NUCLEOTIDE SEQUENCE [LARGE SCALE GENOMIC DNA]</scope>
    <source>
        <tissue evidence="7">Seedling</tissue>
    </source>
</reference>
<dbReference type="AlphaFoldDB" id="A0A3L6FVG1"/>
<keyword evidence="2 6" id="KW-0479">Metal-binding</keyword>
<dbReference type="ExpressionAtlas" id="A0A3L6FVG1">
    <property type="expression patterns" value="baseline and differential"/>
</dbReference>
<comment type="cofactor">
    <cofactor evidence="6">
        <name>Fe(2+)</name>
        <dbReference type="ChEBI" id="CHEBI:29033"/>
    </cofactor>
    <text evidence="6">Binds 1 Fe(2+) ion per subunit.</text>
</comment>
<evidence type="ECO:0000256" key="2">
    <source>
        <dbReference type="ARBA" id="ARBA00022723"/>
    </source>
</evidence>
<dbReference type="InterPro" id="IPR004294">
    <property type="entry name" value="Carotenoid_Oase"/>
</dbReference>
<evidence type="ECO:0000256" key="6">
    <source>
        <dbReference type="PIRSR" id="PIRSR604294-1"/>
    </source>
</evidence>
<evidence type="ECO:0000256" key="4">
    <source>
        <dbReference type="ARBA" id="ARBA00022964"/>
    </source>
</evidence>
<evidence type="ECO:0000256" key="3">
    <source>
        <dbReference type="ARBA" id="ARBA00022946"/>
    </source>
</evidence>
<feature type="binding site" evidence="6">
    <location>
        <position position="438"/>
    </location>
    <ligand>
        <name>Fe cation</name>
        <dbReference type="ChEBI" id="CHEBI:24875"/>
        <note>catalytic</note>
    </ligand>
</feature>
<keyword evidence="4 7" id="KW-0560">Oxidoreductase</keyword>
<protein>
    <submittedName>
        <fullName evidence="7">Carotenoid cleavage dioxygenase 7, chloroplastic</fullName>
    </submittedName>
</protein>
<keyword evidence="3" id="KW-0809">Transit peptide</keyword>
<organism evidence="7">
    <name type="scientific">Zea mays</name>
    <name type="common">Maize</name>
    <dbReference type="NCBI Taxonomy" id="4577"/>
    <lineage>
        <taxon>Eukaryota</taxon>
        <taxon>Viridiplantae</taxon>
        <taxon>Streptophyta</taxon>
        <taxon>Embryophyta</taxon>
        <taxon>Tracheophyta</taxon>
        <taxon>Spermatophyta</taxon>
        <taxon>Magnoliopsida</taxon>
        <taxon>Liliopsida</taxon>
        <taxon>Poales</taxon>
        <taxon>Poaceae</taxon>
        <taxon>PACMAD clade</taxon>
        <taxon>Panicoideae</taxon>
        <taxon>Andropogonodae</taxon>
        <taxon>Andropogoneae</taxon>
        <taxon>Tripsacinae</taxon>
        <taxon>Zea</taxon>
    </lineage>
</organism>
<comment type="caution">
    <text evidence="7">The sequence shown here is derived from an EMBL/GenBank/DDBJ whole genome shotgun (WGS) entry which is preliminary data.</text>
</comment>
<proteinExistence type="inferred from homology"/>
<keyword evidence="5 6" id="KW-0408">Iron</keyword>
<dbReference type="EMBL" id="NCVQ01000003">
    <property type="protein sequence ID" value="PWZ38865.1"/>
    <property type="molecule type" value="Genomic_DNA"/>
</dbReference>
<dbReference type="GO" id="GO:0016702">
    <property type="term" value="F:oxidoreductase activity, acting on single donors with incorporation of molecular oxygen, incorporation of two atoms of oxygen"/>
    <property type="evidence" value="ECO:0007669"/>
    <property type="project" value="InterPro"/>
</dbReference>
<comment type="similarity">
    <text evidence="1">Belongs to the carotenoid oxygenase family.</text>
</comment>
<dbReference type="Pfam" id="PF03055">
    <property type="entry name" value="RPE65"/>
    <property type="match status" value="1"/>
</dbReference>
<feature type="binding site" evidence="6">
    <location>
        <position position="358"/>
    </location>
    <ligand>
        <name>Fe cation</name>
        <dbReference type="ChEBI" id="CHEBI:24875"/>
        <note>catalytic</note>
    </ligand>
</feature>
<name>A0A3L6FVG1_MAIZE</name>
<dbReference type="Proteomes" id="UP000251960">
    <property type="component" value="Chromosome 2"/>
</dbReference>
<feature type="binding site" evidence="6">
    <location>
        <position position="268"/>
    </location>
    <ligand>
        <name>Fe cation</name>
        <dbReference type="ChEBI" id="CHEBI:24875"/>
        <note>catalytic</note>
    </ligand>
</feature>
<keyword evidence="4 7" id="KW-0223">Dioxygenase</keyword>
<feature type="binding site" evidence="6">
    <location>
        <position position="647"/>
    </location>
    <ligand>
        <name>Fe cation</name>
        <dbReference type="ChEBI" id="CHEBI:24875"/>
        <note>catalytic</note>
    </ligand>
</feature>
<dbReference type="PANTHER" id="PTHR10543:SF37">
    <property type="entry name" value="CAROTENOID CLEAVAGE DIOXYGENASE 7, CHLOROPLASTIC"/>
    <property type="match status" value="1"/>
</dbReference>
<evidence type="ECO:0000313" key="7">
    <source>
        <dbReference type="EMBL" id="PWZ38865.1"/>
    </source>
</evidence>
<evidence type="ECO:0000256" key="1">
    <source>
        <dbReference type="ARBA" id="ARBA00006787"/>
    </source>
</evidence>
<dbReference type="PANTHER" id="PTHR10543">
    <property type="entry name" value="BETA-CAROTENE DIOXYGENASE"/>
    <property type="match status" value="1"/>
</dbReference>